<dbReference type="SUPFAM" id="SSF55073">
    <property type="entry name" value="Nucleotide cyclase"/>
    <property type="match status" value="1"/>
</dbReference>
<protein>
    <recommendedName>
        <fullName evidence="1">diguanylate cyclase</fullName>
        <ecNumber evidence="1">2.7.7.65</ecNumber>
    </recommendedName>
</protein>
<dbReference type="EC" id="2.7.7.65" evidence="1"/>
<dbReference type="SUPFAM" id="SSF52172">
    <property type="entry name" value="CheY-like"/>
    <property type="match status" value="1"/>
</dbReference>
<evidence type="ECO:0000259" key="4">
    <source>
        <dbReference type="PROSITE" id="PS50110"/>
    </source>
</evidence>
<keyword evidence="7" id="KW-1185">Reference proteome</keyword>
<dbReference type="GO" id="GO:0052621">
    <property type="term" value="F:diguanylate cyclase activity"/>
    <property type="evidence" value="ECO:0007669"/>
    <property type="project" value="UniProtKB-EC"/>
</dbReference>
<evidence type="ECO:0000313" key="7">
    <source>
        <dbReference type="Proteomes" id="UP001165524"/>
    </source>
</evidence>
<dbReference type="InterPro" id="IPR043128">
    <property type="entry name" value="Rev_trsase/Diguanyl_cyclase"/>
</dbReference>
<dbReference type="InterPro" id="IPR011006">
    <property type="entry name" value="CheY-like_superfamily"/>
</dbReference>
<comment type="caution">
    <text evidence="6">The sequence shown here is derived from an EMBL/GenBank/DDBJ whole genome shotgun (WGS) entry which is preliminary data.</text>
</comment>
<organism evidence="6 7">
    <name type="scientific">Alcanivorax quisquiliarum</name>
    <dbReference type="NCBI Taxonomy" id="2933565"/>
    <lineage>
        <taxon>Bacteria</taxon>
        <taxon>Pseudomonadati</taxon>
        <taxon>Pseudomonadota</taxon>
        <taxon>Gammaproteobacteria</taxon>
        <taxon>Oceanospirillales</taxon>
        <taxon>Alcanivoracaceae</taxon>
        <taxon>Alcanivorax</taxon>
    </lineage>
</organism>
<accession>A0ABT0E2X1</accession>
<feature type="domain" description="Response regulatory" evidence="4">
    <location>
        <begin position="13"/>
        <end position="132"/>
    </location>
</feature>
<comment type="catalytic activity">
    <reaction evidence="2">
        <text>2 GTP = 3',3'-c-di-GMP + 2 diphosphate</text>
        <dbReference type="Rhea" id="RHEA:24898"/>
        <dbReference type="ChEBI" id="CHEBI:33019"/>
        <dbReference type="ChEBI" id="CHEBI:37565"/>
        <dbReference type="ChEBI" id="CHEBI:58805"/>
        <dbReference type="EC" id="2.7.7.65"/>
    </reaction>
</comment>
<evidence type="ECO:0000256" key="3">
    <source>
        <dbReference type="PROSITE-ProRule" id="PRU00169"/>
    </source>
</evidence>
<dbReference type="RefSeq" id="WP_246947132.1">
    <property type="nucleotide sequence ID" value="NZ_JALKII010000001.1"/>
</dbReference>
<evidence type="ECO:0000313" key="6">
    <source>
        <dbReference type="EMBL" id="MCK0536164.1"/>
    </source>
</evidence>
<sequence length="371" mass="40256">MKQLPGRPGGKPRLLVVDDSRVMRTAAHKMLGGQFDVVVAEHGKQGWDAIRADQSIQVVFTDLSMPELDGYGLLEKIRTCDDSGIAGLPVIVVTGAENDEAAREKALRLGATDFITKPFNSTDLLARASAHASYQRERRTLEAAVTIDPLTGLGNADYFMGRLKQDLAFAARHRHPLSVLRLEVDHFNKLFIRAGKQAADAMLMRVAEVISRLIRKEDTAARIGVAQFAVSLPSADVDGASVFANRLWRQVREAELLHEGRRLPLTVSIGVLSPSPHPGQTARTVLEEAALVLRTALQAGGDQVVTPAGVRRGLPGQPLQPASEPFAPPPISVEQALAMLASGRRDDVARHLSSLREQLAPLLEMLESKPQ</sequence>
<feature type="modified residue" description="4-aspartylphosphate" evidence="3">
    <location>
        <position position="62"/>
    </location>
</feature>
<dbReference type="SMART" id="SM00267">
    <property type="entry name" value="GGDEF"/>
    <property type="match status" value="1"/>
</dbReference>
<keyword evidence="3" id="KW-0597">Phosphoprotein</keyword>
<proteinExistence type="predicted"/>
<dbReference type="CDD" id="cd01949">
    <property type="entry name" value="GGDEF"/>
    <property type="match status" value="1"/>
</dbReference>
<dbReference type="PROSITE" id="PS50110">
    <property type="entry name" value="RESPONSE_REGULATORY"/>
    <property type="match status" value="1"/>
</dbReference>
<dbReference type="InterPro" id="IPR029787">
    <property type="entry name" value="Nucleotide_cyclase"/>
</dbReference>
<gene>
    <name evidence="6" type="ORF">MU846_00385</name>
</gene>
<dbReference type="PROSITE" id="PS50887">
    <property type="entry name" value="GGDEF"/>
    <property type="match status" value="1"/>
</dbReference>
<evidence type="ECO:0000259" key="5">
    <source>
        <dbReference type="PROSITE" id="PS50887"/>
    </source>
</evidence>
<dbReference type="InterPro" id="IPR001789">
    <property type="entry name" value="Sig_transdc_resp-reg_receiver"/>
</dbReference>
<evidence type="ECO:0000256" key="2">
    <source>
        <dbReference type="ARBA" id="ARBA00034247"/>
    </source>
</evidence>
<reference evidence="6" key="1">
    <citation type="submission" date="2022-04" db="EMBL/GenBank/DDBJ databases">
        <title>Alcanivorax sp. CY1518 draft genome sequence.</title>
        <authorList>
            <person name="Zhao G."/>
            <person name="An M."/>
        </authorList>
    </citation>
    <scope>NUCLEOTIDE SEQUENCE</scope>
    <source>
        <strain evidence="6">CY1518</strain>
    </source>
</reference>
<keyword evidence="6" id="KW-0808">Transferase</keyword>
<dbReference type="Gene3D" id="3.40.50.2300">
    <property type="match status" value="1"/>
</dbReference>
<feature type="domain" description="GGDEF" evidence="5">
    <location>
        <begin position="175"/>
        <end position="309"/>
    </location>
</feature>
<keyword evidence="6" id="KW-0548">Nucleotidyltransferase</keyword>
<dbReference type="SMART" id="SM00448">
    <property type="entry name" value="REC"/>
    <property type="match status" value="1"/>
</dbReference>
<dbReference type="Gene3D" id="3.30.70.270">
    <property type="match status" value="1"/>
</dbReference>
<dbReference type="Pfam" id="PF00990">
    <property type="entry name" value="GGDEF"/>
    <property type="match status" value="1"/>
</dbReference>
<dbReference type="EMBL" id="JALKII010000001">
    <property type="protein sequence ID" value="MCK0536164.1"/>
    <property type="molecule type" value="Genomic_DNA"/>
</dbReference>
<dbReference type="InterPro" id="IPR000160">
    <property type="entry name" value="GGDEF_dom"/>
</dbReference>
<name>A0ABT0E2X1_9GAMM</name>
<dbReference type="PANTHER" id="PTHR45138:SF9">
    <property type="entry name" value="DIGUANYLATE CYCLASE DGCM-RELATED"/>
    <property type="match status" value="1"/>
</dbReference>
<dbReference type="NCBIfam" id="TIGR00254">
    <property type="entry name" value="GGDEF"/>
    <property type="match status" value="1"/>
</dbReference>
<dbReference type="Proteomes" id="UP001165524">
    <property type="component" value="Unassembled WGS sequence"/>
</dbReference>
<dbReference type="InterPro" id="IPR050469">
    <property type="entry name" value="Diguanylate_Cyclase"/>
</dbReference>
<dbReference type="Pfam" id="PF00072">
    <property type="entry name" value="Response_reg"/>
    <property type="match status" value="1"/>
</dbReference>
<dbReference type="PANTHER" id="PTHR45138">
    <property type="entry name" value="REGULATORY COMPONENTS OF SENSORY TRANSDUCTION SYSTEM"/>
    <property type="match status" value="1"/>
</dbReference>
<evidence type="ECO:0000256" key="1">
    <source>
        <dbReference type="ARBA" id="ARBA00012528"/>
    </source>
</evidence>